<dbReference type="Gene3D" id="1.20.1260.20">
    <property type="entry name" value="PPE superfamily"/>
    <property type="match status" value="1"/>
</dbReference>
<dbReference type="RefSeq" id="WP_387404898.1">
    <property type="nucleotide sequence ID" value="NZ_JBIAQY010000008.1"/>
</dbReference>
<evidence type="ECO:0000313" key="2">
    <source>
        <dbReference type="EMBL" id="MFF3570680.1"/>
    </source>
</evidence>
<dbReference type="InterPro" id="IPR038332">
    <property type="entry name" value="PPE_sf"/>
</dbReference>
<reference evidence="2 3" key="1">
    <citation type="submission" date="2024-10" db="EMBL/GenBank/DDBJ databases">
        <title>The Natural Products Discovery Center: Release of the First 8490 Sequenced Strains for Exploring Actinobacteria Biosynthetic Diversity.</title>
        <authorList>
            <person name="Kalkreuter E."/>
            <person name="Kautsar S.A."/>
            <person name="Yang D."/>
            <person name="Bader C.D."/>
            <person name="Teijaro C.N."/>
            <person name="Fluegel L."/>
            <person name="Davis C.M."/>
            <person name="Simpson J.R."/>
            <person name="Lauterbach L."/>
            <person name="Steele A.D."/>
            <person name="Gui C."/>
            <person name="Meng S."/>
            <person name="Li G."/>
            <person name="Viehrig K."/>
            <person name="Ye F."/>
            <person name="Su P."/>
            <person name="Kiefer A.F."/>
            <person name="Nichols A."/>
            <person name="Cepeda A.J."/>
            <person name="Yan W."/>
            <person name="Fan B."/>
            <person name="Jiang Y."/>
            <person name="Adhikari A."/>
            <person name="Zheng C.-J."/>
            <person name="Schuster L."/>
            <person name="Cowan T.M."/>
            <person name="Smanski M.J."/>
            <person name="Chevrette M.G."/>
            <person name="De Carvalho L.P.S."/>
            <person name="Shen B."/>
        </authorList>
    </citation>
    <scope>NUCLEOTIDE SEQUENCE [LARGE SCALE GENOMIC DNA]</scope>
    <source>
        <strain evidence="2 3">NPDC002593</strain>
    </source>
</reference>
<evidence type="ECO:0000313" key="3">
    <source>
        <dbReference type="Proteomes" id="UP001601992"/>
    </source>
</evidence>
<dbReference type="Proteomes" id="UP001601992">
    <property type="component" value="Unassembled WGS sequence"/>
</dbReference>
<accession>A0ABW6S5K1</accession>
<dbReference type="PRINTS" id="PR01217">
    <property type="entry name" value="PRICHEXTENSN"/>
</dbReference>
<feature type="region of interest" description="Disordered" evidence="1">
    <location>
        <begin position="184"/>
        <end position="333"/>
    </location>
</feature>
<feature type="compositionally biased region" description="Polar residues" evidence="1">
    <location>
        <begin position="197"/>
        <end position="218"/>
    </location>
</feature>
<comment type="caution">
    <text evidence="2">The sequence shown here is derived from an EMBL/GenBank/DDBJ whole genome shotgun (WGS) entry which is preliminary data.</text>
</comment>
<feature type="compositionally biased region" description="Low complexity" evidence="1">
    <location>
        <begin position="219"/>
        <end position="230"/>
    </location>
</feature>
<evidence type="ECO:0008006" key="4">
    <source>
        <dbReference type="Google" id="ProtNLM"/>
    </source>
</evidence>
<name>A0ABW6S5K1_9NOCA</name>
<feature type="compositionally biased region" description="Pro residues" evidence="1">
    <location>
        <begin position="231"/>
        <end position="299"/>
    </location>
</feature>
<sequence length="333" mass="33424">MSERVLGSAQFGPQPRPADPEYISAMEHFESVPHERIYAGTQQIDAGEIARASLVWLNGAATIGTAMPITRSTTDGVMNSAGWEGAAADAAYASTRSFAESLDDLAEVMAEVGARLGAVAAAAEAVKLAVVPPGASGPIGAVARALEAAHVIDAQLGQETLRQEAVLAMNMIYKPAYSGAGTGIPALPDPPALPGDTSPNASGTNHTAPQSLPLQQQHPATPQQPETSQTPTPPATPTPPTESTPSPTPPESTQPPSTAPTPAPQSPSPSAAPAPPASPAPAPPAPAPPASPAPAPPADPRLSDPGGQPGITGPIPHNTTPTTPDQPGISPDH</sequence>
<dbReference type="SUPFAM" id="SSF140459">
    <property type="entry name" value="PE/PPE dimer-like"/>
    <property type="match status" value="1"/>
</dbReference>
<gene>
    <name evidence="2" type="ORF">ACFYXQ_23135</name>
</gene>
<proteinExistence type="predicted"/>
<protein>
    <recommendedName>
        <fullName evidence="4">PPE family protein</fullName>
    </recommendedName>
</protein>
<dbReference type="EMBL" id="JBIAQY010000008">
    <property type="protein sequence ID" value="MFF3570680.1"/>
    <property type="molecule type" value="Genomic_DNA"/>
</dbReference>
<organism evidence="2 3">
    <name type="scientific">Nocardia jiangxiensis</name>
    <dbReference type="NCBI Taxonomy" id="282685"/>
    <lineage>
        <taxon>Bacteria</taxon>
        <taxon>Bacillati</taxon>
        <taxon>Actinomycetota</taxon>
        <taxon>Actinomycetes</taxon>
        <taxon>Mycobacteriales</taxon>
        <taxon>Nocardiaceae</taxon>
        <taxon>Nocardia</taxon>
    </lineage>
</organism>
<keyword evidence="3" id="KW-1185">Reference proteome</keyword>
<evidence type="ECO:0000256" key="1">
    <source>
        <dbReference type="SAM" id="MobiDB-lite"/>
    </source>
</evidence>